<dbReference type="Gene3D" id="3.90.550.10">
    <property type="entry name" value="Spore Coat Polysaccharide Biosynthesis Protein SpsA, Chain A"/>
    <property type="match status" value="1"/>
</dbReference>
<proteinExistence type="predicted"/>
<evidence type="ECO:0000259" key="1">
    <source>
        <dbReference type="Pfam" id="PF00535"/>
    </source>
</evidence>
<dbReference type="SUPFAM" id="SSF53448">
    <property type="entry name" value="Nucleotide-diphospho-sugar transferases"/>
    <property type="match status" value="1"/>
</dbReference>
<dbReference type="InterPro" id="IPR001173">
    <property type="entry name" value="Glyco_trans_2-like"/>
</dbReference>
<sequence>MYFWRKVVVILEKEKPLVSVVIPCYNHAQFVQETIRSVIDQDYENIELIIIDDGSKDNSVEVIKKMLPACEERFARFEFRYRQNKGLCATLNEALEWCEGEYFSPTASDDILKKDKISAQLAVMLSKKEKNIIGVFVGIELIDSNNKSLKTRGKEQAFGFKEVFLRTAFMPGQAVMLNRSSIAAVDGYDPDKKIEDLDVFLKLSSVGGRFYSIKQPLVQYRRHDDNLSSKLDVMWPAIYKILSKYERHSLFNHALARSMLIHAHDVQAVNKLNCIDWVVKALVKYPPVVFSKSFAWLLVKMFR</sequence>
<evidence type="ECO:0000313" key="2">
    <source>
        <dbReference type="EMBL" id="TBV08269.1"/>
    </source>
</evidence>
<keyword evidence="3" id="KW-1185">Reference proteome</keyword>
<reference evidence="2 3" key="1">
    <citation type="submission" date="2018-06" db="EMBL/GenBank/DDBJ databases">
        <title>Three novel Pseudomonas species isolated from symptomatic oak.</title>
        <authorList>
            <person name="Bueno-Gonzalez V."/>
            <person name="Brady C."/>
        </authorList>
    </citation>
    <scope>NUCLEOTIDE SEQUENCE [LARGE SCALE GENOMIC DNA]</scope>
    <source>
        <strain evidence="2 3">P26B</strain>
    </source>
</reference>
<dbReference type="Pfam" id="PF00535">
    <property type="entry name" value="Glycos_transf_2"/>
    <property type="match status" value="1"/>
</dbReference>
<comment type="caution">
    <text evidence="2">The sequence shown here is derived from an EMBL/GenBank/DDBJ whole genome shotgun (WGS) entry which is preliminary data.</text>
</comment>
<dbReference type="InterPro" id="IPR029044">
    <property type="entry name" value="Nucleotide-diphossugar_trans"/>
</dbReference>
<organism evidence="2 3">
    <name type="scientific">Phytopseudomonas dryadis</name>
    <dbReference type="NCBI Taxonomy" id="2487520"/>
    <lineage>
        <taxon>Bacteria</taxon>
        <taxon>Pseudomonadati</taxon>
        <taxon>Pseudomonadota</taxon>
        <taxon>Gammaproteobacteria</taxon>
        <taxon>Pseudomonadales</taxon>
        <taxon>Pseudomonadaceae</taxon>
        <taxon>Phytopseudomonas</taxon>
    </lineage>
</organism>
<dbReference type="GO" id="GO:0016740">
    <property type="term" value="F:transferase activity"/>
    <property type="evidence" value="ECO:0007669"/>
    <property type="project" value="UniProtKB-KW"/>
</dbReference>
<dbReference type="PANTHER" id="PTHR22916:SF3">
    <property type="entry name" value="UDP-GLCNAC:BETAGAL BETA-1,3-N-ACETYLGLUCOSAMINYLTRANSFERASE-LIKE PROTEIN 1"/>
    <property type="match status" value="1"/>
</dbReference>
<keyword evidence="2" id="KW-0808">Transferase</keyword>
<feature type="domain" description="Glycosyltransferase 2-like" evidence="1">
    <location>
        <begin position="19"/>
        <end position="182"/>
    </location>
</feature>
<gene>
    <name evidence="2" type="ORF">DNK34_05940</name>
</gene>
<evidence type="ECO:0000313" key="3">
    <source>
        <dbReference type="Proteomes" id="UP000291334"/>
    </source>
</evidence>
<protein>
    <submittedName>
        <fullName evidence="2">Glycosyl transferase family 2</fullName>
    </submittedName>
</protein>
<accession>A0ABY1Z9Y0</accession>
<dbReference type="Proteomes" id="UP000291334">
    <property type="component" value="Unassembled WGS sequence"/>
</dbReference>
<name>A0ABY1Z9Y0_9GAMM</name>
<dbReference type="EMBL" id="QJUM01000005">
    <property type="protein sequence ID" value="TBV08269.1"/>
    <property type="molecule type" value="Genomic_DNA"/>
</dbReference>
<dbReference type="PANTHER" id="PTHR22916">
    <property type="entry name" value="GLYCOSYLTRANSFERASE"/>
    <property type="match status" value="1"/>
</dbReference>